<evidence type="ECO:0000313" key="10">
    <source>
        <dbReference type="EMBL" id="OOK74700.1"/>
    </source>
</evidence>
<evidence type="ECO:0000256" key="4">
    <source>
        <dbReference type="ARBA" id="ARBA00021843"/>
    </source>
</evidence>
<dbReference type="STRING" id="1768.B1T50_10390"/>
<comment type="catalytic activity">
    <reaction evidence="1">
        <text>Release of N-terminal proline from a peptide.</text>
        <dbReference type="EC" id="3.4.11.5"/>
    </reaction>
</comment>
<dbReference type="GO" id="GO:0006508">
    <property type="term" value="P:proteolysis"/>
    <property type="evidence" value="ECO:0007669"/>
    <property type="project" value="InterPro"/>
</dbReference>
<feature type="active site" evidence="8">
    <location>
        <position position="225"/>
    </location>
</feature>
<evidence type="ECO:0000256" key="3">
    <source>
        <dbReference type="ARBA" id="ARBA00012568"/>
    </source>
</evidence>
<evidence type="ECO:0000256" key="8">
    <source>
        <dbReference type="PIRSR" id="PIRSR005539-1"/>
    </source>
</evidence>
<name>A0A1V3X6C6_MYCKA</name>
<feature type="domain" description="AB hydrolase-1" evidence="9">
    <location>
        <begin position="13"/>
        <end position="259"/>
    </location>
</feature>
<comment type="similarity">
    <text evidence="2 7">Belongs to the peptidase S33 family.</text>
</comment>
<dbReference type="Gene3D" id="3.40.50.1820">
    <property type="entry name" value="alpha/beta hydrolase"/>
    <property type="match status" value="1"/>
</dbReference>
<dbReference type="AlphaFoldDB" id="A0A1V3X6C6"/>
<dbReference type="Proteomes" id="UP000188532">
    <property type="component" value="Unassembled WGS sequence"/>
</dbReference>
<dbReference type="InterPro" id="IPR050266">
    <property type="entry name" value="AB_hydrolase_sf"/>
</dbReference>
<organism evidence="10 11">
    <name type="scientific">Mycobacterium kansasii</name>
    <dbReference type="NCBI Taxonomy" id="1768"/>
    <lineage>
        <taxon>Bacteria</taxon>
        <taxon>Bacillati</taxon>
        <taxon>Actinomycetota</taxon>
        <taxon>Actinomycetes</taxon>
        <taxon>Mycobacteriales</taxon>
        <taxon>Mycobacteriaceae</taxon>
        <taxon>Mycobacterium</taxon>
    </lineage>
</organism>
<dbReference type="GO" id="GO:0016020">
    <property type="term" value="C:membrane"/>
    <property type="evidence" value="ECO:0007669"/>
    <property type="project" value="TreeGrafter"/>
</dbReference>
<comment type="caution">
    <text evidence="10">The sequence shown here is derived from an EMBL/GenBank/DDBJ whole genome shotgun (WGS) entry which is preliminary data.</text>
</comment>
<feature type="active site" description="Proton donor" evidence="8">
    <location>
        <position position="252"/>
    </location>
</feature>
<protein>
    <recommendedName>
        <fullName evidence="4">Proline iminopeptidase</fullName>
        <ecNumber evidence="3">3.4.11.5</ecNumber>
    </recommendedName>
    <alternativeName>
        <fullName evidence="6">Prolyl aminopeptidase</fullName>
    </alternativeName>
</protein>
<dbReference type="NCBIfam" id="TIGR01250">
    <property type="entry name" value="pro_imino_pep_2"/>
    <property type="match status" value="1"/>
</dbReference>
<evidence type="ECO:0000259" key="9">
    <source>
        <dbReference type="Pfam" id="PF00561"/>
    </source>
</evidence>
<keyword evidence="10" id="KW-0645">Protease</keyword>
<dbReference type="PIRSF" id="PIRSF005539">
    <property type="entry name" value="Pept_S33_TRI_F1"/>
    <property type="match status" value="1"/>
</dbReference>
<dbReference type="PANTHER" id="PTHR43798:SF33">
    <property type="entry name" value="HYDROLASE, PUTATIVE (AFU_ORTHOLOGUE AFUA_2G14860)-RELATED"/>
    <property type="match status" value="1"/>
</dbReference>
<proteinExistence type="inferred from homology"/>
<keyword evidence="10" id="KW-0031">Aminopeptidase</keyword>
<dbReference type="SUPFAM" id="SSF53474">
    <property type="entry name" value="alpha/beta-Hydrolases"/>
    <property type="match status" value="1"/>
</dbReference>
<dbReference type="PRINTS" id="PR00793">
    <property type="entry name" value="PROAMNOPTASE"/>
</dbReference>
<evidence type="ECO:0000256" key="6">
    <source>
        <dbReference type="ARBA" id="ARBA00029605"/>
    </source>
</evidence>
<evidence type="ECO:0000256" key="7">
    <source>
        <dbReference type="PIRNR" id="PIRNR005539"/>
    </source>
</evidence>
<evidence type="ECO:0000256" key="1">
    <source>
        <dbReference type="ARBA" id="ARBA00001585"/>
    </source>
</evidence>
<sequence>MWFKRVGGGPGLPLLVVHGGPGLPHYYLTSLERLANEREVIFWDQLGCGNSECPSNPDLWTMQRSVTEMDAVIRALGLNAFHIFGNSWGGMLAQQYVLDVPSGAVSLIISNSTASIPRFADHVIELKSRLDPATQAAIDRHEAAGTTHSAEYQAAITTWNETYLCRTRPWPGELYEAFRNMGTEIFEMMFGPSDFHIVGTIRTWDIVERLAEITLPTLLIAGRYDECSPEHMRDMHRRIAGSRFEFFERSAHLPFIEEPDRFDALLRDFLGHHDRAARASVTRRAKSETDVSPWRYARQFLPAVSLVMIERKSSVVKDWCSAERA</sequence>
<keyword evidence="5 7" id="KW-0378">Hydrolase</keyword>
<dbReference type="EMBL" id="MVBN01000004">
    <property type="protein sequence ID" value="OOK74700.1"/>
    <property type="molecule type" value="Genomic_DNA"/>
</dbReference>
<dbReference type="InterPro" id="IPR002410">
    <property type="entry name" value="Peptidase_S33"/>
</dbReference>
<gene>
    <name evidence="10" type="primary">pip</name>
    <name evidence="10" type="ORF">BZL29_4350</name>
</gene>
<dbReference type="InterPro" id="IPR005945">
    <property type="entry name" value="Pro_imino_pep"/>
</dbReference>
<dbReference type="Pfam" id="PF00561">
    <property type="entry name" value="Abhydrolase_1"/>
    <property type="match status" value="1"/>
</dbReference>
<feature type="active site" description="Nucleophile" evidence="8">
    <location>
        <position position="87"/>
    </location>
</feature>
<evidence type="ECO:0000256" key="5">
    <source>
        <dbReference type="ARBA" id="ARBA00022801"/>
    </source>
</evidence>
<accession>A0A1V3X6C6</accession>
<dbReference type="InterPro" id="IPR000073">
    <property type="entry name" value="AB_hydrolase_1"/>
</dbReference>
<dbReference type="InterPro" id="IPR029058">
    <property type="entry name" value="AB_hydrolase_fold"/>
</dbReference>
<dbReference type="PANTHER" id="PTHR43798">
    <property type="entry name" value="MONOACYLGLYCEROL LIPASE"/>
    <property type="match status" value="1"/>
</dbReference>
<reference evidence="10 11" key="1">
    <citation type="submission" date="2017-02" db="EMBL/GenBank/DDBJ databases">
        <title>Complete genome sequences of Mycobacterium kansasii strains isolated from rhesus macaques.</title>
        <authorList>
            <person name="Panda A."/>
            <person name="Nagaraj S."/>
            <person name="Zhao X."/>
            <person name="Tettelin H."/>
            <person name="Detolla L.J."/>
        </authorList>
    </citation>
    <scope>NUCLEOTIDE SEQUENCE [LARGE SCALE GENOMIC DNA]</scope>
    <source>
        <strain evidence="10 11">11-3469</strain>
    </source>
</reference>
<dbReference type="GO" id="GO:0004177">
    <property type="term" value="F:aminopeptidase activity"/>
    <property type="evidence" value="ECO:0007669"/>
    <property type="project" value="UniProtKB-KW"/>
</dbReference>
<dbReference type="EC" id="3.4.11.5" evidence="3"/>
<evidence type="ECO:0000256" key="2">
    <source>
        <dbReference type="ARBA" id="ARBA00010088"/>
    </source>
</evidence>
<evidence type="ECO:0000313" key="11">
    <source>
        <dbReference type="Proteomes" id="UP000188532"/>
    </source>
</evidence>